<dbReference type="Gene3D" id="3.40.30.10">
    <property type="entry name" value="Glutaredoxin"/>
    <property type="match status" value="1"/>
</dbReference>
<keyword evidence="12" id="KW-1185">Reference proteome</keyword>
<keyword evidence="5 10" id="KW-0732">Signal</keyword>
<keyword evidence="4 9" id="KW-0812">Transmembrane</keyword>
<proteinExistence type="inferred from homology"/>
<evidence type="ECO:0000256" key="9">
    <source>
        <dbReference type="SAM" id="Phobius"/>
    </source>
</evidence>
<reference key="2">
    <citation type="submission" date="2011-08" db="EMBL/GenBank/DDBJ databases">
        <title>Genome sequence of Naumovozyma castellii.</title>
        <authorList>
            <person name="Gordon J.L."/>
            <person name="Armisen D."/>
            <person name="Proux-Wera E."/>
            <person name="OhEigeartaigh S.S."/>
            <person name="Byrne K.P."/>
            <person name="Wolfe K.H."/>
        </authorList>
    </citation>
    <scope>NUCLEOTIDE SEQUENCE</scope>
    <source>
        <strain>Type strain:CBS 4309</strain>
    </source>
</reference>
<reference evidence="11 12" key="1">
    <citation type="journal article" date="2011" name="Proc. Natl. Acad. Sci. U.S.A.">
        <title>Evolutionary erosion of yeast sex chromosomes by mating-type switching accidents.</title>
        <authorList>
            <person name="Gordon J.L."/>
            <person name="Armisen D."/>
            <person name="Proux-Wera E."/>
            <person name="Oheigeartaigh S.S."/>
            <person name="Byrne K.P."/>
            <person name="Wolfe K.H."/>
        </authorList>
    </citation>
    <scope>NUCLEOTIDE SEQUENCE [LARGE SCALE GENOMIC DNA]</scope>
    <source>
        <strain evidence="12">ATCC 76901 / BCRC 22586 / CBS 4309 / NBRC 1992 / NRRL Y-12630</strain>
    </source>
</reference>
<dbReference type="InParanoid" id="G0VA23"/>
<dbReference type="Pfam" id="PF04756">
    <property type="entry name" value="OST3_OST6"/>
    <property type="match status" value="1"/>
</dbReference>
<dbReference type="FunCoup" id="G0VA23">
    <property type="interactions" value="307"/>
</dbReference>
<dbReference type="OrthoDB" id="67566at2759"/>
<dbReference type="PANTHER" id="PTHR12692:SF0">
    <property type="entry name" value="GH11935P"/>
    <property type="match status" value="1"/>
</dbReference>
<comment type="similarity">
    <text evidence="3">Belongs to the OST3/OST6 family.</text>
</comment>
<dbReference type="GO" id="GO:0015035">
    <property type="term" value="F:protein-disulfide reductase activity"/>
    <property type="evidence" value="ECO:0007669"/>
    <property type="project" value="EnsemblFungi"/>
</dbReference>
<name>G0VA23_NAUCA</name>
<dbReference type="GeneID" id="96902310"/>
<feature type="signal peptide" evidence="10">
    <location>
        <begin position="1"/>
        <end position="20"/>
    </location>
</feature>
<evidence type="ECO:0008006" key="13">
    <source>
        <dbReference type="Google" id="ProtNLM"/>
    </source>
</evidence>
<evidence type="ECO:0000256" key="7">
    <source>
        <dbReference type="ARBA" id="ARBA00022989"/>
    </source>
</evidence>
<evidence type="ECO:0000313" key="12">
    <source>
        <dbReference type="Proteomes" id="UP000001640"/>
    </source>
</evidence>
<dbReference type="GO" id="GO:0008250">
    <property type="term" value="C:oligosaccharyltransferase complex"/>
    <property type="evidence" value="ECO:0007669"/>
    <property type="project" value="EnsemblFungi"/>
</dbReference>
<feature type="transmembrane region" description="Helical" evidence="9">
    <location>
        <begin position="184"/>
        <end position="204"/>
    </location>
</feature>
<gene>
    <name evidence="11" type="primary">NCAS0B06690</name>
    <name evidence="11" type="ordered locus">NCAS_0B06690</name>
</gene>
<dbReference type="InterPro" id="IPR036249">
    <property type="entry name" value="Thioredoxin-like_sf"/>
</dbReference>
<keyword evidence="8 9" id="KW-0472">Membrane</keyword>
<dbReference type="GO" id="GO:0035269">
    <property type="term" value="P:protein O-linked glycosylation via mannose"/>
    <property type="evidence" value="ECO:0007669"/>
    <property type="project" value="EnsemblFungi"/>
</dbReference>
<evidence type="ECO:0000256" key="2">
    <source>
        <dbReference type="ARBA" id="ARBA00004477"/>
    </source>
</evidence>
<dbReference type="PANTHER" id="PTHR12692">
    <property type="entry name" value="DOLICHYL-DIPHOSPHOOLIGOSACCHARIDE--PROTEIN GLYCOSYLTRANSFERASE-RELATED"/>
    <property type="match status" value="1"/>
</dbReference>
<protein>
    <recommendedName>
        <fullName evidence="13">Dolichyl-diphosphooligosaccharide--protein glycosyltransferase subunit 3</fullName>
    </recommendedName>
</protein>
<feature type="transmembrane region" description="Helical" evidence="9">
    <location>
        <begin position="216"/>
        <end position="235"/>
    </location>
</feature>
<feature type="transmembrane region" description="Helical" evidence="9">
    <location>
        <begin position="270"/>
        <end position="289"/>
    </location>
</feature>
<dbReference type="STRING" id="1064592.G0VA23"/>
<dbReference type="AlphaFoldDB" id="G0VA23"/>
<evidence type="ECO:0000313" key="11">
    <source>
        <dbReference type="EMBL" id="CCC68753.1"/>
    </source>
</evidence>
<evidence type="ECO:0000256" key="5">
    <source>
        <dbReference type="ARBA" id="ARBA00022729"/>
    </source>
</evidence>
<dbReference type="RefSeq" id="XP_003675124.1">
    <property type="nucleotide sequence ID" value="XM_003675076.1"/>
</dbReference>
<dbReference type="SUPFAM" id="SSF52833">
    <property type="entry name" value="Thioredoxin-like"/>
    <property type="match status" value="1"/>
</dbReference>
<feature type="transmembrane region" description="Helical" evidence="9">
    <location>
        <begin position="309"/>
        <end position="329"/>
    </location>
</feature>
<keyword evidence="6" id="KW-0256">Endoplasmic reticulum</keyword>
<dbReference type="GO" id="GO:0004579">
    <property type="term" value="F:dolichyl-diphosphooligosaccharide-protein glycotransferase activity"/>
    <property type="evidence" value="ECO:0007669"/>
    <property type="project" value="EnsemblFungi"/>
</dbReference>
<keyword evidence="7 9" id="KW-1133">Transmembrane helix</keyword>
<evidence type="ECO:0000256" key="10">
    <source>
        <dbReference type="SAM" id="SignalP"/>
    </source>
</evidence>
<comment type="subcellular location">
    <subcellularLocation>
        <location evidence="2">Endoplasmic reticulum membrane</location>
        <topology evidence="2">Multi-pass membrane protein</topology>
    </subcellularLocation>
</comment>
<dbReference type="eggNOG" id="KOG2603">
    <property type="taxonomic scope" value="Eukaryota"/>
</dbReference>
<dbReference type="OMA" id="IFQQMNL"/>
<dbReference type="HOGENOM" id="CLU_052855_1_0_1"/>
<dbReference type="InterPro" id="IPR021149">
    <property type="entry name" value="OligosaccharylTrfase_OST3/OST6"/>
</dbReference>
<feature type="chain" id="PRO_5003410690" description="Dolichyl-diphosphooligosaccharide--protein glycosyltransferase subunit 3" evidence="10">
    <location>
        <begin position="21"/>
        <end position="347"/>
    </location>
</feature>
<dbReference type="Proteomes" id="UP000001640">
    <property type="component" value="Chromosome 2"/>
</dbReference>
<dbReference type="GO" id="GO:0018279">
    <property type="term" value="P:protein N-linked glycosylation via asparagine"/>
    <property type="evidence" value="ECO:0007669"/>
    <property type="project" value="TreeGrafter"/>
</dbReference>
<evidence type="ECO:0000256" key="3">
    <source>
        <dbReference type="ARBA" id="ARBA00009561"/>
    </source>
</evidence>
<evidence type="ECO:0000256" key="1">
    <source>
        <dbReference type="ARBA" id="ARBA00002791"/>
    </source>
</evidence>
<evidence type="ECO:0000256" key="6">
    <source>
        <dbReference type="ARBA" id="ARBA00022824"/>
    </source>
</evidence>
<organism evidence="11 12">
    <name type="scientific">Naumovozyma castellii</name>
    <name type="common">Yeast</name>
    <name type="synonym">Saccharomyces castellii</name>
    <dbReference type="NCBI Taxonomy" id="27288"/>
    <lineage>
        <taxon>Eukaryota</taxon>
        <taxon>Fungi</taxon>
        <taxon>Dikarya</taxon>
        <taxon>Ascomycota</taxon>
        <taxon>Saccharomycotina</taxon>
        <taxon>Saccharomycetes</taxon>
        <taxon>Saccharomycetales</taxon>
        <taxon>Saccharomycetaceae</taxon>
        <taxon>Naumovozyma</taxon>
    </lineage>
</organism>
<evidence type="ECO:0000256" key="8">
    <source>
        <dbReference type="ARBA" id="ARBA00023136"/>
    </source>
</evidence>
<sequence>MKVNFIKVFFTLLSIFGTLATSLGNDKLLKAANKRSNKVINLTNKNYKRILNDSQDANLIVLFSTTSAQFGCNLCAELESEFDNIVASWFQDHPDATSKLDPSKALFFAKADVKNPQNIPEVFTYYKLAQIPRIYFFPAGQDMDTFTVLEMPQEPGMSRVHNLIEIIKHVVQIEDFTTHEPVNWSSFIITTITVFISVFILRKNTSVALRLLSSKIIWGVLSGCFIILMISGQMFNKIRNTMLAGTTQEGEIIYFMPNDFQNQFAIETQVIGVTYGVLAALLIVLVIGIPKLTDAYKKSNRRSVIEASFSILCAVLIYMFFSALTYVFGIKSSSYPYQLTKLARLFN</sequence>
<evidence type="ECO:0000256" key="4">
    <source>
        <dbReference type="ARBA" id="ARBA00022692"/>
    </source>
</evidence>
<accession>G0VA23</accession>
<dbReference type="KEGG" id="ncs:NCAS_0B06690"/>
<dbReference type="EMBL" id="HE576753">
    <property type="protein sequence ID" value="CCC68753.1"/>
    <property type="molecule type" value="Genomic_DNA"/>
</dbReference>
<comment type="function">
    <text evidence="1">Subunit of the oligosaccharyl transferase (OST) complex that catalyzes the initial transfer of a defined glycan (Glc(3)Man(9)GlcNAc(2) in eukaryotes) from the lipid carrier dolichol-pyrophosphate to an asparagine residue within an Asn-X-Ser/Thr consensus motif in nascent polypeptide chains, the first step in protein N-glycosylation. N-glycosylation occurs cotranslationally and the complex associates with the Sec61 complex at the channel-forming translocon complex that mediates protein translocation across the endoplasmic reticulum (ER). All subunits are required for a maximal enzyme activity.</text>
</comment>